<dbReference type="AlphaFoldDB" id="A0A067RDH8"/>
<sequence length="101" mass="11344">MQRRDDIAMFWYCSPSRSSGIERTQDEHSDSEQGCHSSAKTSLLRATAKVFVSLLLTTEQEICSVLGYGSSMLRSKGNLSSETFLILAEVRPGKRRDRKVN</sequence>
<feature type="compositionally biased region" description="Basic and acidic residues" evidence="1">
    <location>
        <begin position="23"/>
        <end position="33"/>
    </location>
</feature>
<dbReference type="InParanoid" id="A0A067RDH8"/>
<evidence type="ECO:0000256" key="1">
    <source>
        <dbReference type="SAM" id="MobiDB-lite"/>
    </source>
</evidence>
<proteinExistence type="predicted"/>
<evidence type="ECO:0000313" key="3">
    <source>
        <dbReference type="Proteomes" id="UP000027135"/>
    </source>
</evidence>
<organism evidence="2 3">
    <name type="scientific">Zootermopsis nevadensis</name>
    <name type="common">Dampwood termite</name>
    <dbReference type="NCBI Taxonomy" id="136037"/>
    <lineage>
        <taxon>Eukaryota</taxon>
        <taxon>Metazoa</taxon>
        <taxon>Ecdysozoa</taxon>
        <taxon>Arthropoda</taxon>
        <taxon>Hexapoda</taxon>
        <taxon>Insecta</taxon>
        <taxon>Pterygota</taxon>
        <taxon>Neoptera</taxon>
        <taxon>Polyneoptera</taxon>
        <taxon>Dictyoptera</taxon>
        <taxon>Blattodea</taxon>
        <taxon>Blattoidea</taxon>
        <taxon>Termitoidae</taxon>
        <taxon>Termopsidae</taxon>
        <taxon>Zootermopsis</taxon>
    </lineage>
</organism>
<gene>
    <name evidence="2" type="ORF">L798_03647</name>
</gene>
<dbReference type="Proteomes" id="UP000027135">
    <property type="component" value="Unassembled WGS sequence"/>
</dbReference>
<dbReference type="EMBL" id="KK852537">
    <property type="protein sequence ID" value="KDR21822.1"/>
    <property type="molecule type" value="Genomic_DNA"/>
</dbReference>
<accession>A0A067RDH8</accession>
<evidence type="ECO:0000313" key="2">
    <source>
        <dbReference type="EMBL" id="KDR21822.1"/>
    </source>
</evidence>
<protein>
    <submittedName>
        <fullName evidence="2">Uncharacterized protein</fullName>
    </submittedName>
</protein>
<reference evidence="2 3" key="1">
    <citation type="journal article" date="2014" name="Nat. Commun.">
        <title>Molecular traces of alternative social organization in a termite genome.</title>
        <authorList>
            <person name="Terrapon N."/>
            <person name="Li C."/>
            <person name="Robertson H.M."/>
            <person name="Ji L."/>
            <person name="Meng X."/>
            <person name="Booth W."/>
            <person name="Chen Z."/>
            <person name="Childers C.P."/>
            <person name="Glastad K.M."/>
            <person name="Gokhale K."/>
            <person name="Gowin J."/>
            <person name="Gronenberg W."/>
            <person name="Hermansen R.A."/>
            <person name="Hu H."/>
            <person name="Hunt B.G."/>
            <person name="Huylmans A.K."/>
            <person name="Khalil S.M."/>
            <person name="Mitchell R.D."/>
            <person name="Munoz-Torres M.C."/>
            <person name="Mustard J.A."/>
            <person name="Pan H."/>
            <person name="Reese J.T."/>
            <person name="Scharf M.E."/>
            <person name="Sun F."/>
            <person name="Vogel H."/>
            <person name="Xiao J."/>
            <person name="Yang W."/>
            <person name="Yang Z."/>
            <person name="Yang Z."/>
            <person name="Zhou J."/>
            <person name="Zhu J."/>
            <person name="Brent C.S."/>
            <person name="Elsik C.G."/>
            <person name="Goodisman M.A."/>
            <person name="Liberles D.A."/>
            <person name="Roe R.M."/>
            <person name="Vargo E.L."/>
            <person name="Vilcinskas A."/>
            <person name="Wang J."/>
            <person name="Bornberg-Bauer E."/>
            <person name="Korb J."/>
            <person name="Zhang G."/>
            <person name="Liebig J."/>
        </authorList>
    </citation>
    <scope>NUCLEOTIDE SEQUENCE [LARGE SCALE GENOMIC DNA]</scope>
    <source>
        <tissue evidence="2">Whole organism</tissue>
    </source>
</reference>
<keyword evidence="3" id="KW-1185">Reference proteome</keyword>
<feature type="region of interest" description="Disordered" evidence="1">
    <location>
        <begin position="17"/>
        <end position="38"/>
    </location>
</feature>
<name>A0A067RDH8_ZOONE</name>